<feature type="domain" description="FAD/NAD(P)-binding" evidence="8">
    <location>
        <begin position="17"/>
        <end position="305"/>
    </location>
</feature>
<evidence type="ECO:0000313" key="9">
    <source>
        <dbReference type="EMBL" id="KKR39588.1"/>
    </source>
</evidence>
<comment type="cofactor">
    <cofactor evidence="7">
        <name>FAD</name>
        <dbReference type="ChEBI" id="CHEBI:57692"/>
    </cofactor>
    <text evidence="7">Binds 1 FAD per subunit.</text>
</comment>
<dbReference type="AlphaFoldDB" id="A0A0G0QHK1"/>
<proteinExistence type="inferred from homology"/>
<keyword evidence="4" id="KW-1015">Disulfide bond</keyword>
<dbReference type="EMBL" id="LBXW01000005">
    <property type="protein sequence ID" value="KKR39588.1"/>
    <property type="molecule type" value="Genomic_DNA"/>
</dbReference>
<evidence type="ECO:0000256" key="6">
    <source>
        <dbReference type="RuleBase" id="RU003880"/>
    </source>
</evidence>
<dbReference type="InterPro" id="IPR005982">
    <property type="entry name" value="Thioredox_Rdtase"/>
</dbReference>
<dbReference type="Gene3D" id="3.50.50.60">
    <property type="entry name" value="FAD/NAD(P)-binding domain"/>
    <property type="match status" value="2"/>
</dbReference>
<keyword evidence="7" id="KW-0521">NADP</keyword>
<comment type="catalytic activity">
    <reaction evidence="6">
        <text>[thioredoxin]-dithiol + NADP(+) = [thioredoxin]-disulfide + NADPH + H(+)</text>
        <dbReference type="Rhea" id="RHEA:20345"/>
        <dbReference type="Rhea" id="RHEA-COMP:10698"/>
        <dbReference type="Rhea" id="RHEA-COMP:10700"/>
        <dbReference type="ChEBI" id="CHEBI:15378"/>
        <dbReference type="ChEBI" id="CHEBI:29950"/>
        <dbReference type="ChEBI" id="CHEBI:50058"/>
        <dbReference type="ChEBI" id="CHEBI:57783"/>
        <dbReference type="ChEBI" id="CHEBI:58349"/>
        <dbReference type="EC" id="1.8.1.9"/>
    </reaction>
</comment>
<gene>
    <name evidence="9" type="ORF">UT72_C0005G0004</name>
</gene>
<dbReference type="InterPro" id="IPR023753">
    <property type="entry name" value="FAD/NAD-binding_dom"/>
</dbReference>
<dbReference type="NCBIfam" id="TIGR01292">
    <property type="entry name" value="TRX_reduct"/>
    <property type="match status" value="1"/>
</dbReference>
<dbReference type="Pfam" id="PF07992">
    <property type="entry name" value="Pyr_redox_2"/>
    <property type="match status" value="1"/>
</dbReference>
<evidence type="ECO:0000256" key="7">
    <source>
        <dbReference type="RuleBase" id="RU003881"/>
    </source>
</evidence>
<evidence type="ECO:0000256" key="1">
    <source>
        <dbReference type="ARBA" id="ARBA00022630"/>
    </source>
</evidence>
<keyword evidence="1 6" id="KW-0285">Flavoprotein</keyword>
<keyword evidence="2 6" id="KW-0274">FAD</keyword>
<evidence type="ECO:0000256" key="3">
    <source>
        <dbReference type="ARBA" id="ARBA00023002"/>
    </source>
</evidence>
<dbReference type="EC" id="1.8.1.9" evidence="6"/>
<comment type="similarity">
    <text evidence="6">Belongs to the class-II pyridine nucleotide-disulfide oxidoreductase family.</text>
</comment>
<sequence>MEPEIFARKPKEGEVWDVAIIGSGPAGLTAAIYTTRGATSTIIFGGEAWGGQLMLTTLVDNYPAMPGIMGPDLMKKMRDHAVKFGAEFLEKNVENVDFSKSPFEVTAAGPASQGGQKYLAKAVIIATGAETIWLDAPGVKEFIGRGVSSCAPCDAAFFKDKKVAVVGGGDSAMEEALVLTKYASEITLIHRRDALRASAAMQQKVLNNPKIKVLWNTEVGEVVGSEKVEKLLLKNNKTGETSEFPVDGLFVAIGHKPSTSIFSGKIEVDEKGYMKVFEHTKTSVPGIFVAGDVHDYHYKQAVTAAGFGCMAGMDTLKFLEETKK</sequence>
<dbReference type="InterPro" id="IPR008255">
    <property type="entry name" value="Pyr_nucl-diS_OxRdtase_2_AS"/>
</dbReference>
<name>A0A0G0QHK1_9BACT</name>
<organism evidence="9 10">
    <name type="scientific">Candidatus Woesebacteria bacterium GW2011_GWB1_40_101</name>
    <dbReference type="NCBI Taxonomy" id="1618575"/>
    <lineage>
        <taxon>Bacteria</taxon>
        <taxon>Candidatus Woeseibacteriota</taxon>
    </lineage>
</organism>
<evidence type="ECO:0000256" key="4">
    <source>
        <dbReference type="ARBA" id="ARBA00023157"/>
    </source>
</evidence>
<dbReference type="PROSITE" id="PS00573">
    <property type="entry name" value="PYRIDINE_REDOX_2"/>
    <property type="match status" value="1"/>
</dbReference>
<dbReference type="InterPro" id="IPR050097">
    <property type="entry name" value="Ferredoxin-NADP_redctase_2"/>
</dbReference>
<comment type="caution">
    <text evidence="9">The sequence shown here is derived from an EMBL/GenBank/DDBJ whole genome shotgun (WGS) entry which is preliminary data.</text>
</comment>
<dbReference type="PRINTS" id="PR00469">
    <property type="entry name" value="PNDRDTASEII"/>
</dbReference>
<dbReference type="InterPro" id="IPR036188">
    <property type="entry name" value="FAD/NAD-bd_sf"/>
</dbReference>
<comment type="subunit">
    <text evidence="6">Homodimer.</text>
</comment>
<evidence type="ECO:0000256" key="2">
    <source>
        <dbReference type="ARBA" id="ARBA00022827"/>
    </source>
</evidence>
<dbReference type="Proteomes" id="UP000034687">
    <property type="component" value="Unassembled WGS sequence"/>
</dbReference>
<dbReference type="GO" id="GO:0005737">
    <property type="term" value="C:cytoplasm"/>
    <property type="evidence" value="ECO:0007669"/>
    <property type="project" value="InterPro"/>
</dbReference>
<protein>
    <recommendedName>
        <fullName evidence="6">Thioredoxin reductase</fullName>
        <ecNumber evidence="6">1.8.1.9</ecNumber>
    </recommendedName>
</protein>
<dbReference type="GO" id="GO:0019430">
    <property type="term" value="P:removal of superoxide radicals"/>
    <property type="evidence" value="ECO:0007669"/>
    <property type="project" value="UniProtKB-UniRule"/>
</dbReference>
<keyword evidence="5 6" id="KW-0676">Redox-active center</keyword>
<dbReference type="GO" id="GO:0004791">
    <property type="term" value="F:thioredoxin-disulfide reductase (NADPH) activity"/>
    <property type="evidence" value="ECO:0007669"/>
    <property type="project" value="UniProtKB-UniRule"/>
</dbReference>
<dbReference type="PANTHER" id="PTHR48105">
    <property type="entry name" value="THIOREDOXIN REDUCTASE 1-RELATED-RELATED"/>
    <property type="match status" value="1"/>
</dbReference>
<accession>A0A0G0QHK1</accession>
<dbReference type="PRINTS" id="PR00368">
    <property type="entry name" value="FADPNR"/>
</dbReference>
<dbReference type="PATRIC" id="fig|1618575.3.peg.71"/>
<keyword evidence="3 6" id="KW-0560">Oxidoreductase</keyword>
<evidence type="ECO:0000259" key="8">
    <source>
        <dbReference type="Pfam" id="PF07992"/>
    </source>
</evidence>
<reference evidence="9 10" key="1">
    <citation type="journal article" date="2015" name="Nature">
        <title>rRNA introns, odd ribosomes, and small enigmatic genomes across a large radiation of phyla.</title>
        <authorList>
            <person name="Brown C.T."/>
            <person name="Hug L.A."/>
            <person name="Thomas B.C."/>
            <person name="Sharon I."/>
            <person name="Castelle C.J."/>
            <person name="Singh A."/>
            <person name="Wilkins M.J."/>
            <person name="Williams K.H."/>
            <person name="Banfield J.F."/>
        </authorList>
    </citation>
    <scope>NUCLEOTIDE SEQUENCE [LARGE SCALE GENOMIC DNA]</scope>
</reference>
<evidence type="ECO:0000313" key="10">
    <source>
        <dbReference type="Proteomes" id="UP000034687"/>
    </source>
</evidence>
<evidence type="ECO:0000256" key="5">
    <source>
        <dbReference type="ARBA" id="ARBA00023284"/>
    </source>
</evidence>
<dbReference type="SUPFAM" id="SSF51905">
    <property type="entry name" value="FAD/NAD(P)-binding domain"/>
    <property type="match status" value="1"/>
</dbReference>